<dbReference type="RefSeq" id="WP_076448214.1">
    <property type="nucleotide sequence ID" value="NZ_FTOQ01000006.1"/>
</dbReference>
<dbReference type="GO" id="GO:0032259">
    <property type="term" value="P:methylation"/>
    <property type="evidence" value="ECO:0007669"/>
    <property type="project" value="UniProtKB-KW"/>
</dbReference>
<protein>
    <submittedName>
        <fullName evidence="2">Methyltransferase, FkbM family</fullName>
    </submittedName>
</protein>
<reference evidence="3" key="1">
    <citation type="submission" date="2017-01" db="EMBL/GenBank/DDBJ databases">
        <authorList>
            <person name="Varghese N."/>
            <person name="Submissions S."/>
        </authorList>
    </citation>
    <scope>NUCLEOTIDE SEQUENCE [LARGE SCALE GENOMIC DNA]</scope>
    <source>
        <strain evidence="3">DSM 29430</strain>
    </source>
</reference>
<accession>A0A1N7MYF0</accession>
<keyword evidence="2" id="KW-0489">Methyltransferase</keyword>
<dbReference type="Gene3D" id="3.40.50.150">
    <property type="entry name" value="Vaccinia Virus protein VP39"/>
    <property type="match status" value="1"/>
</dbReference>
<organism evidence="2 3">
    <name type="scientific">Roseivivax lentus</name>
    <dbReference type="NCBI Taxonomy" id="633194"/>
    <lineage>
        <taxon>Bacteria</taxon>
        <taxon>Pseudomonadati</taxon>
        <taxon>Pseudomonadota</taxon>
        <taxon>Alphaproteobacteria</taxon>
        <taxon>Rhodobacterales</taxon>
        <taxon>Roseobacteraceae</taxon>
        <taxon>Roseivivax</taxon>
    </lineage>
</organism>
<dbReference type="STRING" id="633194.SAMN05421759_10648"/>
<evidence type="ECO:0000313" key="2">
    <source>
        <dbReference type="EMBL" id="SIS91102.1"/>
    </source>
</evidence>
<dbReference type="SUPFAM" id="SSF53335">
    <property type="entry name" value="S-adenosyl-L-methionine-dependent methyltransferases"/>
    <property type="match status" value="1"/>
</dbReference>
<gene>
    <name evidence="2" type="ORF">SAMN05421759_10648</name>
</gene>
<dbReference type="EMBL" id="FTOQ01000006">
    <property type="protein sequence ID" value="SIS91102.1"/>
    <property type="molecule type" value="Genomic_DNA"/>
</dbReference>
<evidence type="ECO:0000256" key="1">
    <source>
        <dbReference type="SAM" id="MobiDB-lite"/>
    </source>
</evidence>
<sequence length="230" mass="25870">MDIAATETFETPNGLRFPRNPDFIDRRTERALKSEGYEDKETRAVIQLLRRDDRVLELGSGIGYMSTLMARRRPLEAIETYEANPRLLPFIRQVHALNDRSEIEARNAVLSDGGGDAVPFYIRRDFLASSLCREDDPDTIEEVVQVPQMDIQEVTARLKPTFLVCDIEGAEASLLPAADLSHLRAAVVELHPQWIGQAGVQAVFDAFHRAGLTYFPKVSHAKVVCFKKGF</sequence>
<dbReference type="GO" id="GO:0008168">
    <property type="term" value="F:methyltransferase activity"/>
    <property type="evidence" value="ECO:0007669"/>
    <property type="project" value="UniProtKB-KW"/>
</dbReference>
<name>A0A1N7MYF0_9RHOB</name>
<dbReference type="NCBIfam" id="TIGR01444">
    <property type="entry name" value="fkbM_fam"/>
    <property type="match status" value="1"/>
</dbReference>
<evidence type="ECO:0000313" key="3">
    <source>
        <dbReference type="Proteomes" id="UP000186684"/>
    </source>
</evidence>
<dbReference type="AlphaFoldDB" id="A0A1N7MYF0"/>
<dbReference type="InterPro" id="IPR006342">
    <property type="entry name" value="FkbM_mtfrase"/>
</dbReference>
<proteinExistence type="predicted"/>
<dbReference type="OrthoDB" id="456767at2"/>
<dbReference type="Proteomes" id="UP000186684">
    <property type="component" value="Unassembled WGS sequence"/>
</dbReference>
<keyword evidence="2" id="KW-0808">Transferase</keyword>
<feature type="region of interest" description="Disordered" evidence="1">
    <location>
        <begin position="1"/>
        <end position="20"/>
    </location>
</feature>
<dbReference type="InterPro" id="IPR029063">
    <property type="entry name" value="SAM-dependent_MTases_sf"/>
</dbReference>
<keyword evidence="3" id="KW-1185">Reference proteome</keyword>